<protein>
    <recommendedName>
        <fullName evidence="2">Antitoxin ParD</fullName>
    </recommendedName>
</protein>
<dbReference type="InterPro" id="IPR038296">
    <property type="entry name" value="ParD_sf"/>
</dbReference>
<dbReference type="PANTHER" id="PTHR36582">
    <property type="entry name" value="ANTITOXIN PARD"/>
    <property type="match status" value="1"/>
</dbReference>
<evidence type="ECO:0000256" key="2">
    <source>
        <dbReference type="ARBA" id="ARBA00017940"/>
    </source>
</evidence>
<proteinExistence type="inferred from homology"/>
<accession>A0ABV7VSP3</accession>
<name>A0ABV7VSP3_9GAMM</name>
<dbReference type="EMBL" id="JBHRYB010000005">
    <property type="protein sequence ID" value="MFC3679546.1"/>
    <property type="molecule type" value="Genomic_DNA"/>
</dbReference>
<comment type="similarity">
    <text evidence="1">Belongs to the ParD antitoxin family.</text>
</comment>
<dbReference type="InterPro" id="IPR022789">
    <property type="entry name" value="ParD"/>
</dbReference>
<gene>
    <name evidence="5" type="ORF">ACFOMG_05395</name>
</gene>
<comment type="function">
    <text evidence="4">Antitoxin component of a type II toxin-antitoxin (TA) system. Neutralizes the effect of toxin ParE.</text>
</comment>
<evidence type="ECO:0000256" key="1">
    <source>
        <dbReference type="ARBA" id="ARBA00008580"/>
    </source>
</evidence>
<dbReference type="PANTHER" id="PTHR36582:SF2">
    <property type="entry name" value="ANTITOXIN PARD"/>
    <property type="match status" value="1"/>
</dbReference>
<dbReference type="RefSeq" id="WP_376865261.1">
    <property type="nucleotide sequence ID" value="NZ_JBHRYB010000005.1"/>
</dbReference>
<evidence type="ECO:0000313" key="6">
    <source>
        <dbReference type="Proteomes" id="UP001595722"/>
    </source>
</evidence>
<dbReference type="Gene3D" id="6.10.10.120">
    <property type="entry name" value="Antitoxin ParD1-like"/>
    <property type="match status" value="1"/>
</dbReference>
<dbReference type="NCBIfam" id="TIGR02606">
    <property type="entry name" value="antidote_CC2985"/>
    <property type="match status" value="1"/>
</dbReference>
<organism evidence="5 6">
    <name type="scientific">Bacterioplanoides pacificum</name>
    <dbReference type="NCBI Taxonomy" id="1171596"/>
    <lineage>
        <taxon>Bacteria</taxon>
        <taxon>Pseudomonadati</taxon>
        <taxon>Pseudomonadota</taxon>
        <taxon>Gammaproteobacteria</taxon>
        <taxon>Oceanospirillales</taxon>
        <taxon>Oceanospirillaceae</taxon>
        <taxon>Bacterioplanoides</taxon>
    </lineage>
</organism>
<reference evidence="6" key="1">
    <citation type="journal article" date="2019" name="Int. J. Syst. Evol. Microbiol.">
        <title>The Global Catalogue of Microorganisms (GCM) 10K type strain sequencing project: providing services to taxonomists for standard genome sequencing and annotation.</title>
        <authorList>
            <consortium name="The Broad Institute Genomics Platform"/>
            <consortium name="The Broad Institute Genome Sequencing Center for Infectious Disease"/>
            <person name="Wu L."/>
            <person name="Ma J."/>
        </authorList>
    </citation>
    <scope>NUCLEOTIDE SEQUENCE [LARGE SCALE GENOMIC DNA]</scope>
    <source>
        <strain evidence="6">KCTC 42424</strain>
    </source>
</reference>
<keyword evidence="3" id="KW-1277">Toxin-antitoxin system</keyword>
<dbReference type="SUPFAM" id="SSF47598">
    <property type="entry name" value="Ribbon-helix-helix"/>
    <property type="match status" value="1"/>
</dbReference>
<dbReference type="CDD" id="cd22231">
    <property type="entry name" value="RHH_NikR_HicB-like"/>
    <property type="match status" value="1"/>
</dbReference>
<evidence type="ECO:0000313" key="5">
    <source>
        <dbReference type="EMBL" id="MFC3679546.1"/>
    </source>
</evidence>
<comment type="caution">
    <text evidence="5">The sequence shown here is derived from an EMBL/GenBank/DDBJ whole genome shotgun (WGS) entry which is preliminary data.</text>
</comment>
<keyword evidence="6" id="KW-1185">Reference proteome</keyword>
<evidence type="ECO:0000256" key="4">
    <source>
        <dbReference type="ARBA" id="ARBA00037106"/>
    </source>
</evidence>
<dbReference type="InterPro" id="IPR010985">
    <property type="entry name" value="Ribbon_hlx_hlx"/>
</dbReference>
<dbReference type="Proteomes" id="UP001595722">
    <property type="component" value="Unassembled WGS sequence"/>
</dbReference>
<sequence length="87" mass="9854">MATMNISLPDSLKAWAEQHSREGQYRNTSDYVRDLIRKDQQRLDKVAHMQKLVDEGFASGVGKRSMSDIREQALAIAEGRAEYPASE</sequence>
<evidence type="ECO:0000256" key="3">
    <source>
        <dbReference type="ARBA" id="ARBA00022649"/>
    </source>
</evidence>